<keyword evidence="5" id="KW-0961">Cell wall biogenesis/degradation</keyword>
<dbReference type="InterPro" id="IPR036365">
    <property type="entry name" value="PGBD-like_sf"/>
</dbReference>
<dbReference type="GO" id="GO:0009253">
    <property type="term" value="P:peptidoglycan catabolic process"/>
    <property type="evidence" value="ECO:0007669"/>
    <property type="project" value="InterPro"/>
</dbReference>
<evidence type="ECO:0000256" key="1">
    <source>
        <dbReference type="ARBA" id="ARBA00001561"/>
    </source>
</evidence>
<dbReference type="GO" id="GO:0019867">
    <property type="term" value="C:outer membrane"/>
    <property type="evidence" value="ECO:0007669"/>
    <property type="project" value="TreeGrafter"/>
</dbReference>
<dbReference type="InterPro" id="IPR036505">
    <property type="entry name" value="Amidase/PGRP_sf"/>
</dbReference>
<protein>
    <recommendedName>
        <fullName evidence="3">N-acetylmuramoyl-L-alanine amidase</fullName>
        <ecNumber evidence="3">3.5.1.28</ecNumber>
    </recommendedName>
</protein>
<accession>A4TZP2</accession>
<dbReference type="Gene3D" id="1.10.101.10">
    <property type="entry name" value="PGBD-like superfamily/PGBD"/>
    <property type="match status" value="1"/>
</dbReference>
<evidence type="ECO:0000256" key="2">
    <source>
        <dbReference type="ARBA" id="ARBA00007553"/>
    </source>
</evidence>
<dbReference type="InterPro" id="IPR036366">
    <property type="entry name" value="PGBDSf"/>
</dbReference>
<proteinExistence type="inferred from homology"/>
<evidence type="ECO:0000313" key="7">
    <source>
        <dbReference type="EMBL" id="CAM76099.1"/>
    </source>
</evidence>
<dbReference type="SUPFAM" id="SSF55846">
    <property type="entry name" value="N-acetylmuramoyl-L-alanine amidase-like"/>
    <property type="match status" value="1"/>
</dbReference>
<dbReference type="SUPFAM" id="SSF47090">
    <property type="entry name" value="PGBD-like"/>
    <property type="match status" value="1"/>
</dbReference>
<keyword evidence="4" id="KW-0378">Hydrolase</keyword>
<reference evidence="7" key="1">
    <citation type="journal article" date="2007" name="J. Bacteriol.">
        <title>Comparative genome analysis of four magnetotactic bacteria reveals a complex set of group-specific genes implicated in magnetosome biomineralization and function.</title>
        <authorList>
            <person name="Richter M."/>
            <person name="Kube M."/>
            <person name="Bazylinski D.A."/>
            <person name="Lombardot T."/>
            <person name="Gloeckner F.O."/>
            <person name="Reinhardt R."/>
            <person name="Schueler D."/>
        </authorList>
    </citation>
    <scope>NUCLEOTIDE SEQUENCE</scope>
    <source>
        <strain evidence="7">MSR-1</strain>
    </source>
</reference>
<dbReference type="Pfam" id="PF01510">
    <property type="entry name" value="Amidase_2"/>
    <property type="match status" value="1"/>
</dbReference>
<name>A4TZP2_9PROT</name>
<dbReference type="GO" id="GO:0009254">
    <property type="term" value="P:peptidoglycan turnover"/>
    <property type="evidence" value="ECO:0007669"/>
    <property type="project" value="TreeGrafter"/>
</dbReference>
<dbReference type="PANTHER" id="PTHR30417">
    <property type="entry name" value="N-ACETYLMURAMOYL-L-ALANINE AMIDASE AMID"/>
    <property type="match status" value="1"/>
</dbReference>
<dbReference type="Gene3D" id="3.40.80.10">
    <property type="entry name" value="Peptidoglycan recognition protein-like"/>
    <property type="match status" value="1"/>
</dbReference>
<feature type="domain" description="N-acetylmuramoyl-L-alanine amidase" evidence="6">
    <location>
        <begin position="6"/>
        <end position="142"/>
    </location>
</feature>
<dbReference type="RefSeq" id="WP_106002734.1">
    <property type="nucleotide sequence ID" value="NZ_CP027527.1"/>
</dbReference>
<dbReference type="InterPro" id="IPR051206">
    <property type="entry name" value="NAMLAA_amidase_2"/>
</dbReference>
<evidence type="ECO:0000256" key="3">
    <source>
        <dbReference type="ARBA" id="ARBA00011901"/>
    </source>
</evidence>
<dbReference type="PANTHER" id="PTHR30417:SF1">
    <property type="entry name" value="N-ACETYLMURAMOYL-L-ALANINE AMIDASE AMID"/>
    <property type="match status" value="1"/>
</dbReference>
<dbReference type="EMBL" id="CU459003">
    <property type="protein sequence ID" value="CAM76099.1"/>
    <property type="molecule type" value="Genomic_DNA"/>
</dbReference>
<gene>
    <name evidence="7" type="ORF">MGR_3251</name>
</gene>
<sequence length="235" mass="26107">MIQHPSPNHEARRVDVIDMLVLHYTGMPSAELALHRLCDPAAKVSAHYLIDEDGTVLALVPEDRRAWHAGLSSWRGHTDINSRSIGIELVNPGHEFGYRPFPDAQIDALIALAQKILTRHPITARNVVGHSDIAPSRKTDPGELFPWQRLKSYGIGLWPFSGQEKVEWLPQESLRRLAEYGYDISDPVAAMTAFQRHFRPDLINGGNDAETAGRIERLLGALRPGMAPVVSYEGG</sequence>
<dbReference type="EC" id="3.5.1.28" evidence="3"/>
<dbReference type="GO" id="GO:0008745">
    <property type="term" value="F:N-acetylmuramoyl-L-alanine amidase activity"/>
    <property type="evidence" value="ECO:0007669"/>
    <property type="project" value="UniProtKB-EC"/>
</dbReference>
<dbReference type="AlphaFoldDB" id="A4TZP2"/>
<dbReference type="CDD" id="cd06583">
    <property type="entry name" value="PGRP"/>
    <property type="match status" value="1"/>
</dbReference>
<evidence type="ECO:0000256" key="4">
    <source>
        <dbReference type="ARBA" id="ARBA00022801"/>
    </source>
</evidence>
<dbReference type="InterPro" id="IPR002502">
    <property type="entry name" value="Amidase_domain"/>
</dbReference>
<organism evidence="7">
    <name type="scientific">Magnetospirillum gryphiswaldense</name>
    <dbReference type="NCBI Taxonomy" id="55518"/>
    <lineage>
        <taxon>Bacteria</taxon>
        <taxon>Pseudomonadati</taxon>
        <taxon>Pseudomonadota</taxon>
        <taxon>Alphaproteobacteria</taxon>
        <taxon>Rhodospirillales</taxon>
        <taxon>Rhodospirillaceae</taxon>
        <taxon>Magnetospirillum</taxon>
    </lineage>
</organism>
<comment type="catalytic activity">
    <reaction evidence="1">
        <text>Hydrolyzes the link between N-acetylmuramoyl residues and L-amino acid residues in certain cell-wall glycopeptides.</text>
        <dbReference type="EC" id="3.5.1.28"/>
    </reaction>
</comment>
<dbReference type="GO" id="GO:0071555">
    <property type="term" value="P:cell wall organization"/>
    <property type="evidence" value="ECO:0007669"/>
    <property type="project" value="UniProtKB-KW"/>
</dbReference>
<evidence type="ECO:0000259" key="6">
    <source>
        <dbReference type="SMART" id="SM00644"/>
    </source>
</evidence>
<dbReference type="SMART" id="SM00644">
    <property type="entry name" value="Ami_2"/>
    <property type="match status" value="1"/>
</dbReference>
<evidence type="ECO:0000256" key="5">
    <source>
        <dbReference type="ARBA" id="ARBA00023316"/>
    </source>
</evidence>
<comment type="similarity">
    <text evidence="2">Belongs to the N-acetylmuramoyl-L-alanine amidase 2 family.</text>
</comment>